<comment type="similarity">
    <text evidence="1">Belongs to the short-chain fatty acyl-CoA assimilation regulator (ScfR) family.</text>
</comment>
<dbReference type="InterPro" id="IPR052345">
    <property type="entry name" value="Rad_response_metalloprotease"/>
</dbReference>
<evidence type="ECO:0000313" key="4">
    <source>
        <dbReference type="Proteomes" id="UP001380186"/>
    </source>
</evidence>
<dbReference type="InterPro" id="IPR010359">
    <property type="entry name" value="IrrE_HExxH"/>
</dbReference>
<evidence type="ECO:0000313" key="3">
    <source>
        <dbReference type="EMBL" id="BEV05888.1"/>
    </source>
</evidence>
<name>A0ABM8KA04_9FLAO</name>
<dbReference type="Pfam" id="PF06114">
    <property type="entry name" value="Peptidase_M78"/>
    <property type="match status" value="1"/>
</dbReference>
<evidence type="ECO:0000256" key="1">
    <source>
        <dbReference type="ARBA" id="ARBA00007227"/>
    </source>
</evidence>
<feature type="domain" description="HTH cro/C1-type" evidence="2">
    <location>
        <begin position="12"/>
        <end position="66"/>
    </location>
</feature>
<sequence>MAEKAYITSEILKWARESAKISIEYVAKYLKVKEDKIINWENGDDYPTISQAEKLAKLYKRPFAIFFLPSIPKDFQPLQDFRRKDSSELSTSSIFIIREIQQKQAWTRELYIENNDPKLPFVGKYSIDSDPNIVAKDIIKTLNINVGFYDNKPIRNWIDACESNGIFISRTSFIHSRLKLDSDEIQGFVIADEYAPFIFINSDDWNAPQLFTLVHEIAHIWIAESGISNNIEISQHQLNKDKLHPIELFCNEVAACALMPEDLIRELIKGTLFTTDNLFKIAKNIGVSNFALIYRLLNLKIISLPEYNSLKIKVEKDFQDFLIREEAKAKKLKEKKSGPSYFLLQLNRNSRLFTQIVLDTYKNGFVEPTLASNLLNVQVNKFPKLELQMYKYI</sequence>
<dbReference type="Gene3D" id="1.10.260.40">
    <property type="entry name" value="lambda repressor-like DNA-binding domains"/>
    <property type="match status" value="1"/>
</dbReference>
<gene>
    <name evidence="3" type="ORF">CRDW_32620</name>
</gene>
<dbReference type="SMART" id="SM00530">
    <property type="entry name" value="HTH_XRE"/>
    <property type="match status" value="1"/>
</dbReference>
<organism evidence="3 4">
    <name type="scientific">Chryseobacterium gambrini</name>
    <dbReference type="NCBI Taxonomy" id="373672"/>
    <lineage>
        <taxon>Bacteria</taxon>
        <taxon>Pseudomonadati</taxon>
        <taxon>Bacteroidota</taxon>
        <taxon>Flavobacteriia</taxon>
        <taxon>Flavobacteriales</taxon>
        <taxon>Weeksellaceae</taxon>
        <taxon>Chryseobacterium group</taxon>
        <taxon>Chryseobacterium</taxon>
    </lineage>
</organism>
<dbReference type="PANTHER" id="PTHR43236:SF2">
    <property type="entry name" value="BLL0069 PROTEIN"/>
    <property type="match status" value="1"/>
</dbReference>
<reference evidence="3 4" key="1">
    <citation type="journal article" date="2020" name="Microbes Environ.">
        <title>Synthetic bacterial community of duckweed: a simple and stable system to study plant-microbe interactions.</title>
        <authorList>
            <person name="Ishizawa H."/>
            <person name="Tada M."/>
            <person name="Kuroda M."/>
            <person name="Inoue D."/>
            <person name="Futamata H."/>
            <person name="Ike M."/>
        </authorList>
    </citation>
    <scope>NUCLEOTIDE SEQUENCE [LARGE SCALE GENOMIC DNA]</scope>
    <source>
        <strain evidence="3 4">DW100</strain>
    </source>
</reference>
<dbReference type="Proteomes" id="UP001380186">
    <property type="component" value="Chromosome"/>
</dbReference>
<dbReference type="InterPro" id="IPR010982">
    <property type="entry name" value="Lambda_DNA-bd_dom_sf"/>
</dbReference>
<dbReference type="SUPFAM" id="SSF47413">
    <property type="entry name" value="lambda repressor-like DNA-binding domains"/>
    <property type="match status" value="1"/>
</dbReference>
<dbReference type="Pfam" id="PF01381">
    <property type="entry name" value="HTH_3"/>
    <property type="match status" value="1"/>
</dbReference>
<evidence type="ECO:0000259" key="2">
    <source>
        <dbReference type="PROSITE" id="PS50943"/>
    </source>
</evidence>
<accession>A0ABM8KA04</accession>
<dbReference type="EMBL" id="AP029022">
    <property type="protein sequence ID" value="BEV05888.1"/>
    <property type="molecule type" value="Genomic_DNA"/>
</dbReference>
<keyword evidence="4" id="KW-1185">Reference proteome</keyword>
<protein>
    <submittedName>
        <fullName evidence="3">XRE family transcriptional regulator</fullName>
    </submittedName>
</protein>
<dbReference type="CDD" id="cd00093">
    <property type="entry name" value="HTH_XRE"/>
    <property type="match status" value="1"/>
</dbReference>
<dbReference type="PROSITE" id="PS50943">
    <property type="entry name" value="HTH_CROC1"/>
    <property type="match status" value="1"/>
</dbReference>
<dbReference type="RefSeq" id="WP_338613302.1">
    <property type="nucleotide sequence ID" value="NZ_AP029022.1"/>
</dbReference>
<dbReference type="PANTHER" id="PTHR43236">
    <property type="entry name" value="ANTITOXIN HIGA1"/>
    <property type="match status" value="1"/>
</dbReference>
<dbReference type="InterPro" id="IPR001387">
    <property type="entry name" value="Cro/C1-type_HTH"/>
</dbReference>
<dbReference type="Gene3D" id="1.10.10.2910">
    <property type="match status" value="1"/>
</dbReference>
<proteinExistence type="inferred from homology"/>